<reference evidence="1 3" key="1">
    <citation type="submission" date="2018-12" db="EMBL/GenBank/DDBJ databases">
        <title>Venturia inaequalis Genome Resource.</title>
        <authorList>
            <person name="Lichtner F.J."/>
        </authorList>
    </citation>
    <scope>NUCLEOTIDE SEQUENCE [LARGE SCALE GENOMIC DNA]</scope>
    <source>
        <strain evidence="1 3">120213</strain>
        <strain evidence="2 4">DMI_063113</strain>
    </source>
</reference>
<gene>
    <name evidence="2" type="ORF">EG327_009623</name>
    <name evidence="1" type="ORF">EG328_008914</name>
</gene>
<keyword evidence="4" id="KW-1185">Reference proteome</keyword>
<accession>A0A8H3YMN8</accession>
<evidence type="ECO:0000313" key="3">
    <source>
        <dbReference type="Proteomes" id="UP000447873"/>
    </source>
</evidence>
<dbReference type="Proteomes" id="UP000490939">
    <property type="component" value="Unassembled WGS sequence"/>
</dbReference>
<name>A0A8H3YMN8_VENIN</name>
<dbReference type="EMBL" id="WNWS01000518">
    <property type="protein sequence ID" value="KAE9966430.1"/>
    <property type="molecule type" value="Genomic_DNA"/>
</dbReference>
<evidence type="ECO:0000313" key="2">
    <source>
        <dbReference type="EMBL" id="KAE9992245.1"/>
    </source>
</evidence>
<evidence type="ECO:0000313" key="1">
    <source>
        <dbReference type="EMBL" id="KAE9966430.1"/>
    </source>
</evidence>
<evidence type="ECO:0000313" key="4">
    <source>
        <dbReference type="Proteomes" id="UP000490939"/>
    </source>
</evidence>
<dbReference type="Proteomes" id="UP000447873">
    <property type="component" value="Unassembled WGS sequence"/>
</dbReference>
<dbReference type="EMBL" id="WNWR01000065">
    <property type="protein sequence ID" value="KAE9992245.1"/>
    <property type="molecule type" value="Genomic_DNA"/>
</dbReference>
<organism evidence="1 3">
    <name type="scientific">Venturia inaequalis</name>
    <name type="common">Apple scab fungus</name>
    <dbReference type="NCBI Taxonomy" id="5025"/>
    <lineage>
        <taxon>Eukaryota</taxon>
        <taxon>Fungi</taxon>
        <taxon>Dikarya</taxon>
        <taxon>Ascomycota</taxon>
        <taxon>Pezizomycotina</taxon>
        <taxon>Dothideomycetes</taxon>
        <taxon>Pleosporomycetidae</taxon>
        <taxon>Venturiales</taxon>
        <taxon>Venturiaceae</taxon>
        <taxon>Venturia</taxon>
    </lineage>
</organism>
<protein>
    <submittedName>
        <fullName evidence="1">Uncharacterized protein</fullName>
    </submittedName>
</protein>
<comment type="caution">
    <text evidence="1">The sequence shown here is derived from an EMBL/GenBank/DDBJ whole genome shotgun (WGS) entry which is preliminary data.</text>
</comment>
<proteinExistence type="predicted"/>
<sequence length="114" mass="12342">MTRALTAAQQLTCIVYQWEFTPETTKTVTRTTVQNEIYTTTLPTLVNSQITLTSNPQTSSAPFWGAARTTTCEGTTAILKLYVKATSGIVTRTILDETIGPGTQTITSRSTSCS</sequence>
<dbReference type="AlphaFoldDB" id="A0A8H3YMN8"/>